<dbReference type="GO" id="GO:0005975">
    <property type="term" value="P:carbohydrate metabolic process"/>
    <property type="evidence" value="ECO:0007669"/>
    <property type="project" value="UniProtKB-ARBA"/>
</dbReference>
<dbReference type="SUPFAM" id="SSF49899">
    <property type="entry name" value="Concanavalin A-like lectins/glucanases"/>
    <property type="match status" value="2"/>
</dbReference>
<dbReference type="EMBL" id="CP025791">
    <property type="protein sequence ID" value="AUP78018.1"/>
    <property type="molecule type" value="Genomic_DNA"/>
</dbReference>
<dbReference type="Gene3D" id="2.60.120.260">
    <property type="entry name" value="Galactose-binding domain-like"/>
    <property type="match status" value="1"/>
</dbReference>
<dbReference type="Gene3D" id="2.60.120.200">
    <property type="match status" value="2"/>
</dbReference>
<dbReference type="GO" id="GO:0004553">
    <property type="term" value="F:hydrolase activity, hydrolyzing O-glycosyl compounds"/>
    <property type="evidence" value="ECO:0007669"/>
    <property type="project" value="UniProtKB-ARBA"/>
</dbReference>
<dbReference type="Proteomes" id="UP000235826">
    <property type="component" value="Chromosome"/>
</dbReference>
<dbReference type="KEGG" id="fek:C1H87_04540"/>
<evidence type="ECO:0000313" key="11">
    <source>
        <dbReference type="Proteomes" id="UP000235826"/>
    </source>
</evidence>
<dbReference type="CDD" id="cd16144">
    <property type="entry name" value="ARS_like"/>
    <property type="match status" value="1"/>
</dbReference>
<keyword evidence="6" id="KW-0106">Calcium</keyword>
<dbReference type="InterPro" id="IPR000917">
    <property type="entry name" value="Sulfatase_N"/>
</dbReference>
<reference evidence="10 11" key="1">
    <citation type="submission" date="2018-01" db="EMBL/GenBank/DDBJ databases">
        <title>Complete genome sequence of Flavivirga eckloniae ECD14 isolated from seaweed Ecklonia cava.</title>
        <authorList>
            <person name="Lee J.H."/>
            <person name="Baik K.S."/>
            <person name="Seong C.N."/>
        </authorList>
    </citation>
    <scope>NUCLEOTIDE SEQUENCE [LARGE SCALE GENOMIC DNA]</scope>
    <source>
        <strain evidence="10 11">ECD14</strain>
    </source>
</reference>
<dbReference type="InterPro" id="IPR050738">
    <property type="entry name" value="Sulfatase"/>
</dbReference>
<dbReference type="GO" id="GO:0004065">
    <property type="term" value="F:arylsulfatase activity"/>
    <property type="evidence" value="ECO:0007669"/>
    <property type="project" value="TreeGrafter"/>
</dbReference>
<dbReference type="RefSeq" id="WP_102754677.1">
    <property type="nucleotide sequence ID" value="NZ_CP025791.1"/>
</dbReference>
<keyword evidence="11" id="KW-1185">Reference proteome</keyword>
<dbReference type="SUPFAM" id="SSF53649">
    <property type="entry name" value="Alkaline phosphatase-like"/>
    <property type="match status" value="1"/>
</dbReference>
<dbReference type="InterPro" id="IPR017850">
    <property type="entry name" value="Alkaline_phosphatase_core_sf"/>
</dbReference>
<dbReference type="GO" id="GO:0046872">
    <property type="term" value="F:metal ion binding"/>
    <property type="evidence" value="ECO:0007669"/>
    <property type="project" value="UniProtKB-KW"/>
</dbReference>
<dbReference type="Pfam" id="PF13385">
    <property type="entry name" value="Laminin_G_3"/>
    <property type="match status" value="2"/>
</dbReference>
<evidence type="ECO:0000256" key="2">
    <source>
        <dbReference type="ARBA" id="ARBA00008779"/>
    </source>
</evidence>
<dbReference type="OrthoDB" id="9765065at2"/>
<dbReference type="SMART" id="SM00560">
    <property type="entry name" value="LamGL"/>
    <property type="match status" value="2"/>
</dbReference>
<protein>
    <recommendedName>
        <fullName evidence="9">LamG-like jellyroll fold domain-containing protein</fullName>
    </recommendedName>
</protein>
<dbReference type="PANTHER" id="PTHR42693">
    <property type="entry name" value="ARYLSULFATASE FAMILY MEMBER"/>
    <property type="match status" value="1"/>
</dbReference>
<evidence type="ECO:0000259" key="9">
    <source>
        <dbReference type="SMART" id="SM00560"/>
    </source>
</evidence>
<evidence type="ECO:0000256" key="6">
    <source>
        <dbReference type="ARBA" id="ARBA00022837"/>
    </source>
</evidence>
<comment type="cofactor">
    <cofactor evidence="1">
        <name>Ca(2+)</name>
        <dbReference type="ChEBI" id="CHEBI:29108"/>
    </cofactor>
</comment>
<gene>
    <name evidence="10" type="ORF">C1H87_04540</name>
</gene>
<dbReference type="PANTHER" id="PTHR42693:SF42">
    <property type="entry name" value="ARYLSULFATASE G"/>
    <property type="match status" value="1"/>
</dbReference>
<keyword evidence="7" id="KW-1015">Disulfide bond</keyword>
<dbReference type="InterPro" id="IPR013320">
    <property type="entry name" value="ConA-like_dom_sf"/>
</dbReference>
<dbReference type="InterPro" id="IPR006558">
    <property type="entry name" value="LamG-like"/>
</dbReference>
<feature type="signal peptide" evidence="8">
    <location>
        <begin position="1"/>
        <end position="21"/>
    </location>
</feature>
<evidence type="ECO:0000256" key="8">
    <source>
        <dbReference type="SAM" id="SignalP"/>
    </source>
</evidence>
<proteinExistence type="inferred from homology"/>
<feature type="domain" description="LamG-like jellyroll fold" evidence="9">
    <location>
        <begin position="620"/>
        <end position="757"/>
    </location>
</feature>
<keyword evidence="3" id="KW-0479">Metal-binding</keyword>
<evidence type="ECO:0000313" key="10">
    <source>
        <dbReference type="EMBL" id="AUP78018.1"/>
    </source>
</evidence>
<evidence type="ECO:0000256" key="1">
    <source>
        <dbReference type="ARBA" id="ARBA00001913"/>
    </source>
</evidence>
<dbReference type="Gene3D" id="3.40.720.10">
    <property type="entry name" value="Alkaline Phosphatase, subunit A"/>
    <property type="match status" value="1"/>
</dbReference>
<evidence type="ECO:0000256" key="5">
    <source>
        <dbReference type="ARBA" id="ARBA00022801"/>
    </source>
</evidence>
<comment type="similarity">
    <text evidence="2">Belongs to the sulfatase family.</text>
</comment>
<dbReference type="InterPro" id="IPR026444">
    <property type="entry name" value="Secre_tail"/>
</dbReference>
<evidence type="ECO:0000256" key="7">
    <source>
        <dbReference type="ARBA" id="ARBA00023157"/>
    </source>
</evidence>
<evidence type="ECO:0000256" key="3">
    <source>
        <dbReference type="ARBA" id="ARBA00022723"/>
    </source>
</evidence>
<feature type="domain" description="LamG-like jellyroll fold" evidence="9">
    <location>
        <begin position="846"/>
        <end position="983"/>
    </location>
</feature>
<organism evidence="10 11">
    <name type="scientific">Flavivirga eckloniae</name>
    <dbReference type="NCBI Taxonomy" id="1803846"/>
    <lineage>
        <taxon>Bacteria</taxon>
        <taxon>Pseudomonadati</taxon>
        <taxon>Bacteroidota</taxon>
        <taxon>Flavobacteriia</taxon>
        <taxon>Flavobacteriales</taxon>
        <taxon>Flavobacteriaceae</taxon>
        <taxon>Flavivirga</taxon>
    </lineage>
</organism>
<keyword evidence="4 8" id="KW-0732">Signal</keyword>
<dbReference type="Pfam" id="PF00884">
    <property type="entry name" value="Sulfatase"/>
    <property type="match status" value="1"/>
</dbReference>
<accession>A0A2K9PMF3</accession>
<sequence length="1466" mass="155964">MKTIKRLCLLLFILFFNFLSSQSPNVIVVIADDMGWSQVSTGLTNLNNPSDFYETPTLETLASEGIAFPYAYVNGANCAPTRAAMLSGQYAARPTNNIFNVYDLNRGNTSSNSTLIGPDMGLASNNNIDEIPSSAITIAETMKTAGYTTAHLGKYHVGENESSNTSNNAPTDQGFDYNYGGGTSGAPGSYFASSSSPYTFSGNIGPELDAYAAPYTAAESLMLAGDNSLEGTAKHVTDAMADAAIDFMEAEKNNPFFVHFSNYAIHGPFNPSDARPDLRAKYDAKAISNPSSMGHDRKPGQAALAEGMDQTIGRLIDYLKTTADPRNPGNMLSANTLVYFISDNGGAVHSDDAGPLRGMKGEYYEGGIRSVTLAWSEASWLANKGTVNTTPIIAFDLYPTLVEMAGGALPGGGYDIDGASQWQMLTNGTSMTRESIYWHFPGYLIDSNRDQRPVSIVRKGDYKLIYNYETESYELYHLINDISETTNLLSGSPDQATLIIGNDMSTDLRNHLINTSAPLPTYRSDGTTVDLPYIISTSGNPNSTDGCQAISGYDAYWDFDTASDANDASGNGNDPNPINGTLTYDTVDFKEGDQSVVFDGTVDINYSSATFMSPATSTRTVSAWIKPTGLSGIQEIFDEGGNTVGMAIRLNGTNLESIVRSSLTVADSLATAFPNDGDWHHIALVYDGANTSQKLFIDGVVQVSSNTAPSTLGSHNTTGGGIGGVIGSWDSFENAADSYFTGKMDAFAVYDAVLSDSQIYDAACVALTNSTAGCQPTNGFEAFWDFDIVSDANDASGNGHDPSPMNGTLTYDTSDFKEGDQSAVFDGTVDIQYSSGSFLTAALTTRSYTVWIKPTALSGIQEIMDEGGGNQGLAVRLNGSNLEAIIRSGTTSFTQISAAYPNDGDWHHVAFVYDGGITSMKLYIDGTEVASDGSALSSVPSHTGIGGIGGVIGGKDSFDNTSDSYFIGKMDAYAVYDNALSLTEVQESACVSQQVVANAGPDVTICDGDTTTLTASGGTTYLWSTGATTASINVSPTSTTTYTVTVSDGVTSDDDDVVVTVNPIPTANAGADVTICDGTSTTLTATGGDTYLWSTGATTASINVSPSSTTTYTATVTLNGCSANDDVVVTVDPSPTADAGPDVTINDGDSTTLTASGGGTYLWSTGETTASITVSPSVTTTYTVTVTQSGCSSNDDVVVTVNTGGCTYSVLDTEGFETGWGIWNDGGSDSFRDGNSVYATTGSYSMRLRDNTSTSVGTTDDMDLTAYEEITVDFGYYCRSMDNSNEDFWLQISTNGGSSYTTVEEWNRDDEFVNNQFYTDQVIISGPFTSTTRLRFRADASGNSDWVYLDDIVISGCSSGGSSKTISKEEIAPDFANNEKEEVFKLGELGAVLYPNPFKEQFIIRIQGEYTQTDVSMFNVLGQLIFEKRYFKERLVKVPTSNLKSGQYLIHINIDGKTIRKRVIKD</sequence>
<dbReference type="Gene3D" id="3.30.1120.10">
    <property type="match status" value="1"/>
</dbReference>
<evidence type="ECO:0000256" key="4">
    <source>
        <dbReference type="ARBA" id="ARBA00022729"/>
    </source>
</evidence>
<feature type="chain" id="PRO_5018255593" description="LamG-like jellyroll fold domain-containing protein" evidence="8">
    <location>
        <begin position="22"/>
        <end position="1466"/>
    </location>
</feature>
<dbReference type="Pfam" id="PF18962">
    <property type="entry name" value="Por_Secre_tail"/>
    <property type="match status" value="1"/>
</dbReference>
<dbReference type="NCBIfam" id="TIGR04183">
    <property type="entry name" value="Por_Secre_tail"/>
    <property type="match status" value="1"/>
</dbReference>
<name>A0A2K9PMF3_9FLAO</name>
<keyword evidence="5" id="KW-0378">Hydrolase</keyword>